<sequence length="92" mass="10837">MNWNFNISIISTIVVVFVLMLFYRNREEDEGYLGLKLVGYYILGTFNLKVGILIPIGFIIWLLLFYPKTNRTIKRYSAIFGLLMMLIGNWIH</sequence>
<keyword evidence="3" id="KW-1185">Reference proteome</keyword>
<reference evidence="2 3" key="1">
    <citation type="submission" date="2022-05" db="EMBL/GenBank/DDBJ databases">
        <title>Genome Sequencing of Bee-Associated Microbes.</title>
        <authorList>
            <person name="Dunlap C."/>
        </authorList>
    </citation>
    <scope>NUCLEOTIDE SEQUENCE [LARGE SCALE GENOMIC DNA]</scope>
    <source>
        <strain evidence="2 3">NRRL B-14421</strain>
    </source>
</reference>
<gene>
    <name evidence="2" type="ORF">M5X19_10335</name>
</gene>
<keyword evidence="1" id="KW-0812">Transmembrane</keyword>
<dbReference type="EMBL" id="JAMDMX010000032">
    <property type="protein sequence ID" value="MCY9693283.1"/>
    <property type="molecule type" value="Genomic_DNA"/>
</dbReference>
<proteinExistence type="predicted"/>
<feature type="transmembrane region" description="Helical" evidence="1">
    <location>
        <begin position="5"/>
        <end position="23"/>
    </location>
</feature>
<protein>
    <submittedName>
        <fullName evidence="2">Uncharacterized protein</fullName>
    </submittedName>
</protein>
<keyword evidence="1" id="KW-0472">Membrane</keyword>
<accession>A0ABT4GAR8</accession>
<comment type="caution">
    <text evidence="2">The sequence shown here is derived from an EMBL/GenBank/DDBJ whole genome shotgun (WGS) entry which is preliminary data.</text>
</comment>
<evidence type="ECO:0000256" key="1">
    <source>
        <dbReference type="SAM" id="Phobius"/>
    </source>
</evidence>
<name>A0ABT4GAR8_9BACL</name>
<dbReference type="RefSeq" id="WP_029194776.1">
    <property type="nucleotide sequence ID" value="NZ_JAMDMW010000087.1"/>
</dbReference>
<feature type="transmembrane region" description="Helical" evidence="1">
    <location>
        <begin position="38"/>
        <end position="66"/>
    </location>
</feature>
<feature type="transmembrane region" description="Helical" evidence="1">
    <location>
        <begin position="73"/>
        <end position="91"/>
    </location>
</feature>
<keyword evidence="1" id="KW-1133">Transmembrane helix</keyword>
<dbReference type="Proteomes" id="UP001527099">
    <property type="component" value="Unassembled WGS sequence"/>
</dbReference>
<evidence type="ECO:0000313" key="3">
    <source>
        <dbReference type="Proteomes" id="UP001527099"/>
    </source>
</evidence>
<organism evidence="2 3">
    <name type="scientific">Paenibacillus alginolyticus</name>
    <dbReference type="NCBI Taxonomy" id="59839"/>
    <lineage>
        <taxon>Bacteria</taxon>
        <taxon>Bacillati</taxon>
        <taxon>Bacillota</taxon>
        <taxon>Bacilli</taxon>
        <taxon>Bacillales</taxon>
        <taxon>Paenibacillaceae</taxon>
        <taxon>Paenibacillus</taxon>
    </lineage>
</organism>
<evidence type="ECO:0000313" key="2">
    <source>
        <dbReference type="EMBL" id="MCY9693283.1"/>
    </source>
</evidence>